<evidence type="ECO:0000259" key="1">
    <source>
        <dbReference type="Pfam" id="PF06985"/>
    </source>
</evidence>
<proteinExistence type="predicted"/>
<accession>V9DHS2</accession>
<sequence length="856" mass="97241">MNHIPLPQAPALAHIEIPLYESDSNPYRYTQPWLSYPARHGFGFITNQVSDELHEYPEHLRSNLAAFVQSWLFFGVLEEFLGVKQDRDECIVTTEKGHRLICTSHLCEKLDAWQTRVKQLDGNQQLEIRAGIDQVLGHMDSMHETLSRTTVDILQTLQTRSGSYHSDLLPDELNLSLDVLHYTLSLARNAVFLDTPLSIQTYTKSRLVHDQLAKNGWCPSEVSRLNQACSVVSGYFSSRLGVLGSSTIHSKCSHWQCEAWQVDESNYRTKHANTLCGCTFVGLPTERIAEIIRVSQIPCLRLDRHGNGLELVAIDPSAPIRFTAISHVWADGLGNHAANALPHCQVRLIQERVNMIANLGSKPLAPSDNQPFWMDTLCIPVGSGFEAERNTAIAEMKTIYRDSGTVLVLNNELSSISVDRSPWELSARITRTTWFRRLWTLHEAVLAKKTVFQLQDGSVDLSELQTIVQGWDNSSKLQDLLCRLIFREACQPYSKLLLFKSKSLSTRVQDIWTAVQWRNTSYQEDETICLANMLGLDLSSILAVSRYESEAKIKRMKAFILLQKYFPQGSIFQGDYSDLTRPSTTALVGLEWAPQSFVFRTRMPALERPDTHLALADELGFHVSLVALIPDKGWDGFTQAQMKSTLVGDLHQAFFMVPLEWDYFYSVCWDMDRGRWNLVNSLRDETFPALILQQDITLVTDEDLDLDESGGCRDGSSMTRMFDGDLIAEEAREEVLQEMMREARGETVEKDYTPYERRIFSASTSAIVVAASAMDVSPDTRNLTDSLQYKHPRGKSSNPNVAVEYQARIIQHVEVKKEMFSTYTQAAHRQVGGHDEFTHRINSCEKWSDRVRWCVQ</sequence>
<dbReference type="VEuPathDB" id="FungiDB:G647_03182"/>
<dbReference type="OrthoDB" id="2426273at2759"/>
<feature type="domain" description="Heterokaryon incompatibility" evidence="1">
    <location>
        <begin position="322"/>
        <end position="412"/>
    </location>
</feature>
<dbReference type="Pfam" id="PF06985">
    <property type="entry name" value="HET"/>
    <property type="match status" value="1"/>
</dbReference>
<protein>
    <recommendedName>
        <fullName evidence="1">Heterokaryon incompatibility domain-containing protein</fullName>
    </recommendedName>
</protein>
<dbReference type="EMBL" id="KB822703">
    <property type="protein sequence ID" value="ETI26405.1"/>
    <property type="molecule type" value="Genomic_DNA"/>
</dbReference>
<evidence type="ECO:0000313" key="3">
    <source>
        <dbReference type="Proteomes" id="UP000030678"/>
    </source>
</evidence>
<dbReference type="AlphaFoldDB" id="V9DHS2"/>
<gene>
    <name evidence="2" type="ORF">G647_03182</name>
</gene>
<organism evidence="2 3">
    <name type="scientific">Cladophialophora carrionii CBS 160.54</name>
    <dbReference type="NCBI Taxonomy" id="1279043"/>
    <lineage>
        <taxon>Eukaryota</taxon>
        <taxon>Fungi</taxon>
        <taxon>Dikarya</taxon>
        <taxon>Ascomycota</taxon>
        <taxon>Pezizomycotina</taxon>
        <taxon>Eurotiomycetes</taxon>
        <taxon>Chaetothyriomycetidae</taxon>
        <taxon>Chaetothyriales</taxon>
        <taxon>Herpotrichiellaceae</taxon>
        <taxon>Cladophialophora</taxon>
    </lineage>
</organism>
<dbReference type="InterPro" id="IPR010730">
    <property type="entry name" value="HET"/>
</dbReference>
<dbReference type="GeneID" id="19981675"/>
<reference evidence="2 3" key="1">
    <citation type="submission" date="2013-03" db="EMBL/GenBank/DDBJ databases">
        <title>The Genome Sequence of Cladophialophora carrionii CBS 160.54.</title>
        <authorList>
            <consortium name="The Broad Institute Genomics Platform"/>
            <person name="Cuomo C."/>
            <person name="de Hoog S."/>
            <person name="Gorbushina A."/>
            <person name="Walker B."/>
            <person name="Young S.K."/>
            <person name="Zeng Q."/>
            <person name="Gargeya S."/>
            <person name="Fitzgerald M."/>
            <person name="Haas B."/>
            <person name="Abouelleil A."/>
            <person name="Allen A.W."/>
            <person name="Alvarado L."/>
            <person name="Arachchi H.M."/>
            <person name="Berlin A.M."/>
            <person name="Chapman S.B."/>
            <person name="Gainer-Dewar J."/>
            <person name="Goldberg J."/>
            <person name="Griggs A."/>
            <person name="Gujja S."/>
            <person name="Hansen M."/>
            <person name="Howarth C."/>
            <person name="Imamovic A."/>
            <person name="Ireland A."/>
            <person name="Larimer J."/>
            <person name="McCowan C."/>
            <person name="Murphy C."/>
            <person name="Pearson M."/>
            <person name="Poon T.W."/>
            <person name="Priest M."/>
            <person name="Roberts A."/>
            <person name="Saif S."/>
            <person name="Shea T."/>
            <person name="Sisk P."/>
            <person name="Sykes S."/>
            <person name="Wortman J."/>
            <person name="Nusbaum C."/>
            <person name="Birren B."/>
        </authorList>
    </citation>
    <scope>NUCLEOTIDE SEQUENCE [LARGE SCALE GENOMIC DNA]</scope>
    <source>
        <strain evidence="2 3">CBS 160.54</strain>
    </source>
</reference>
<dbReference type="PANTHER" id="PTHR39596">
    <property type="match status" value="1"/>
</dbReference>
<dbReference type="PANTHER" id="PTHR39596:SF2">
    <property type="entry name" value="HET DOMAIN PROTEIN (AFU_ORTHOLOGUE AFUA_1G17550)-RELATED"/>
    <property type="match status" value="1"/>
</dbReference>
<evidence type="ECO:0000313" key="2">
    <source>
        <dbReference type="EMBL" id="ETI26405.1"/>
    </source>
</evidence>
<dbReference type="Proteomes" id="UP000030678">
    <property type="component" value="Unassembled WGS sequence"/>
</dbReference>
<name>V9DHS2_9EURO</name>
<dbReference type="HOGENOM" id="CLU_009388_3_0_1"/>
<dbReference type="RefSeq" id="XP_008725750.1">
    <property type="nucleotide sequence ID" value="XM_008727528.1"/>
</dbReference>